<dbReference type="InterPro" id="IPR006644">
    <property type="entry name" value="Cadg"/>
</dbReference>
<feature type="region of interest" description="Disordered" evidence="2">
    <location>
        <begin position="1"/>
        <end position="32"/>
    </location>
</feature>
<dbReference type="Proteomes" id="UP000757435">
    <property type="component" value="Unassembled WGS sequence"/>
</dbReference>
<dbReference type="PRINTS" id="PR00313">
    <property type="entry name" value="CABNDNGRPT"/>
</dbReference>
<reference evidence="4" key="1">
    <citation type="submission" date="2021-05" db="EMBL/GenBank/DDBJ databases">
        <authorList>
            <person name="Pietrasiak N."/>
            <person name="Ward R."/>
            <person name="Stajich J.E."/>
            <person name="Kurbessoian T."/>
        </authorList>
    </citation>
    <scope>NUCLEOTIDE SEQUENCE</scope>
    <source>
        <strain evidence="4">UHER 2000/2452</strain>
    </source>
</reference>
<gene>
    <name evidence="4" type="ORF">KME15_23780</name>
</gene>
<feature type="domain" description="Dystroglycan-type cadherin-like" evidence="3">
    <location>
        <begin position="565"/>
        <end position="661"/>
    </location>
</feature>
<dbReference type="EMBL" id="JAHHHD010000043">
    <property type="protein sequence ID" value="MBW4661702.1"/>
    <property type="molecule type" value="Genomic_DNA"/>
</dbReference>
<dbReference type="InterPro" id="IPR011049">
    <property type="entry name" value="Serralysin-like_metalloprot_C"/>
</dbReference>
<feature type="compositionally biased region" description="Basic and acidic residues" evidence="2">
    <location>
        <begin position="935"/>
        <end position="946"/>
    </location>
</feature>
<dbReference type="InterPro" id="IPR028994">
    <property type="entry name" value="Integrin_alpha_N"/>
</dbReference>
<dbReference type="SMART" id="SM00736">
    <property type="entry name" value="CADG"/>
    <property type="match status" value="3"/>
</dbReference>
<dbReference type="Pfam" id="PF17803">
    <property type="entry name" value="Cadherin_4"/>
    <property type="match status" value="1"/>
</dbReference>
<dbReference type="Gene3D" id="2.130.10.130">
    <property type="entry name" value="Integrin alpha, N-terminal"/>
    <property type="match status" value="2"/>
</dbReference>
<dbReference type="InterPro" id="IPR018511">
    <property type="entry name" value="Hemolysin-typ_Ca-bd_CS"/>
</dbReference>
<comment type="caution">
    <text evidence="4">The sequence shown here is derived from an EMBL/GenBank/DDBJ whole genome shotgun (WGS) entry which is preliminary data.</text>
</comment>
<dbReference type="Gene3D" id="2.150.10.10">
    <property type="entry name" value="Serralysin-like metalloprotease, C-terminal"/>
    <property type="match status" value="1"/>
</dbReference>
<dbReference type="SUPFAM" id="SSF51120">
    <property type="entry name" value="beta-Roll"/>
    <property type="match status" value="1"/>
</dbReference>
<dbReference type="Pfam" id="PF00353">
    <property type="entry name" value="HemolysinCabind"/>
    <property type="match status" value="3"/>
</dbReference>
<dbReference type="InterPro" id="IPR040853">
    <property type="entry name" value="RapA2_cadherin-like"/>
</dbReference>
<feature type="domain" description="Dystroglycan-type cadherin-like" evidence="3">
    <location>
        <begin position="662"/>
        <end position="759"/>
    </location>
</feature>
<feature type="region of interest" description="Disordered" evidence="2">
    <location>
        <begin position="871"/>
        <end position="890"/>
    </location>
</feature>
<dbReference type="GO" id="GO:0016020">
    <property type="term" value="C:membrane"/>
    <property type="evidence" value="ECO:0007669"/>
    <property type="project" value="InterPro"/>
</dbReference>
<evidence type="ECO:0000259" key="3">
    <source>
        <dbReference type="SMART" id="SM00736"/>
    </source>
</evidence>
<feature type="domain" description="Dystroglycan-type cadherin-like" evidence="3">
    <location>
        <begin position="760"/>
        <end position="860"/>
    </location>
</feature>
<dbReference type="PANTHER" id="PTHR44103:SF1">
    <property type="entry name" value="PROPROTEIN CONVERTASE P"/>
    <property type="match status" value="1"/>
</dbReference>
<dbReference type="InterPro" id="IPR013783">
    <property type="entry name" value="Ig-like_fold"/>
</dbReference>
<evidence type="ECO:0000256" key="2">
    <source>
        <dbReference type="SAM" id="MobiDB-lite"/>
    </source>
</evidence>
<dbReference type="Pfam" id="PF05345">
    <property type="entry name" value="He_PIG"/>
    <property type="match status" value="3"/>
</dbReference>
<dbReference type="SUPFAM" id="SSF49313">
    <property type="entry name" value="Cadherin-like"/>
    <property type="match status" value="3"/>
</dbReference>
<sequence length="1076" mass="113053">MNPTYLPQPNANNPFNTQNGVGQNSTPSFADIDNDGDLDALVGEVNGTLVHYRNIGSVTDPQFVRQTGTNNPLNGVDVGDNSNPTFADLDGDGDQDLIVGEVTGKLLYYRNNGVSANPQFTPQVGASSPFNGATLEAATAPSFADIDGDGDRDAIIGTSDGKLHYFKNTGTASNPIFAEQMGSNNPFNTIDVGEYSSPTLADVDVDGAQDLLIGAYDGTLYYFRNTGTASVPVFTEQTDGNHPLDYVKLLDSSRPSFADLDGDGDPDLAVGDYNGNLFYYQSNSAPVLANTDVRFNSVNEDAQAPMGAVGTLVSQIVDLIGSTGQNNVTDTDSKSVTGIAITGINATYGLWFYSTTGTTWLALENVSDTSALLLNINARLYFQPTTVHFNGMITNSITFRAWDQTSGNNGIKADTSVNGGSTAFSIATDTAAIAVIPVNDAPVVTPISKMGTEDTVATFAAADFIAQFTDVDADSQLNQAGDVGGRSLKEIQVTTLPSNGKLQLDSVNVVIDQKIAALELDKLSFKPDQNFHGIVSFNWNGSDGVTYAVTGTTTTLAIAAVNDAPVISGVPMLTVDEDALYSFIPIASDIDTPVDGDILTFSIANKPSWAMFNTSTGELSGTPKNEHFGTNSNIIISVSDGKEDVSLATFNLTVNNTNDAPMLVTANPDQIATAGKPFSLMLSFTTFKEVDADDSITLVATRADGSALPNWLTFDATKGAFSGTPKPADSGVVRVKVTASDRLNTSASDEIAIIVNNVPTVANPIADQKLIAGVPFRLALGTATFNDIDAGDALTLKATLADGRSLPEWLKFNSIQNIFSGTSLPQDAGLLNLQVTATDRNGASITDELGLTIIHEEAAVPISLISFKGGKPGIRTNGTRKNDRFKGTKFNDVYDGMGGNDRMNGGNGNDRIDGNNGKDNLSGGDGNDRLQGGANDDRVSGDKGNDAIDGDSGNDILVGSQGDDVLTGGTGSDTLTGGIGRDTFVFTDLLQEGDLITDFNPLEDLIDLRLIFTKSGFAGETPFARYSQTINIEQIGADTQIQIDADGTGTGMAFFTLATLTNVSTSSLTPQHFVIA</sequence>
<dbReference type="InterPro" id="IPR013517">
    <property type="entry name" value="FG-GAP"/>
</dbReference>
<reference evidence="4" key="2">
    <citation type="journal article" date="2022" name="Microbiol. Resour. Announc.">
        <title>Metagenome Sequencing to Explore Phylogenomics of Terrestrial Cyanobacteria.</title>
        <authorList>
            <person name="Ward R.D."/>
            <person name="Stajich J.E."/>
            <person name="Johansen J.R."/>
            <person name="Huntemann M."/>
            <person name="Clum A."/>
            <person name="Foster B."/>
            <person name="Foster B."/>
            <person name="Roux S."/>
            <person name="Palaniappan K."/>
            <person name="Varghese N."/>
            <person name="Mukherjee S."/>
            <person name="Reddy T.B.K."/>
            <person name="Daum C."/>
            <person name="Copeland A."/>
            <person name="Chen I.A."/>
            <person name="Ivanova N.N."/>
            <person name="Kyrpides N.C."/>
            <person name="Shapiro N."/>
            <person name="Eloe-Fadrosh E.A."/>
            <person name="Pietrasiak N."/>
        </authorList>
    </citation>
    <scope>NUCLEOTIDE SEQUENCE</scope>
    <source>
        <strain evidence="4">UHER 2000/2452</strain>
    </source>
</reference>
<dbReference type="PROSITE" id="PS00330">
    <property type="entry name" value="HEMOLYSIN_CALCIUM"/>
    <property type="match status" value="2"/>
</dbReference>
<dbReference type="Gene3D" id="2.60.40.10">
    <property type="entry name" value="Immunoglobulins"/>
    <property type="match status" value="3"/>
</dbReference>
<dbReference type="PANTHER" id="PTHR44103">
    <property type="entry name" value="PROPROTEIN CONVERTASE P"/>
    <property type="match status" value="1"/>
</dbReference>
<name>A0A951UPQ1_9CYAN</name>
<feature type="region of interest" description="Disordered" evidence="2">
    <location>
        <begin position="896"/>
        <end position="954"/>
    </location>
</feature>
<organism evidence="4 5">
    <name type="scientific">Drouetiella hepatica Uher 2000/2452</name>
    <dbReference type="NCBI Taxonomy" id="904376"/>
    <lineage>
        <taxon>Bacteria</taxon>
        <taxon>Bacillati</taxon>
        <taxon>Cyanobacteriota</taxon>
        <taxon>Cyanophyceae</taxon>
        <taxon>Oculatellales</taxon>
        <taxon>Oculatellaceae</taxon>
        <taxon>Drouetiella</taxon>
    </lineage>
</organism>
<dbReference type="SUPFAM" id="SSF69318">
    <property type="entry name" value="Integrin alpha N-terminal domain"/>
    <property type="match status" value="1"/>
</dbReference>
<dbReference type="Pfam" id="PF13517">
    <property type="entry name" value="FG-GAP_3"/>
    <property type="match status" value="2"/>
</dbReference>
<accession>A0A951UPQ1</accession>
<proteinExistence type="predicted"/>
<protein>
    <submittedName>
        <fullName evidence="4">VCBS repeat-containing protein</fullName>
    </submittedName>
</protein>
<keyword evidence="1" id="KW-0732">Signal</keyword>
<feature type="compositionally biased region" description="Polar residues" evidence="2">
    <location>
        <begin position="1"/>
        <end position="28"/>
    </location>
</feature>
<dbReference type="FunFam" id="2.60.40.10:FF:002543">
    <property type="match status" value="1"/>
</dbReference>
<evidence type="ECO:0000256" key="1">
    <source>
        <dbReference type="ARBA" id="ARBA00022729"/>
    </source>
</evidence>
<dbReference type="GO" id="GO:0005509">
    <property type="term" value="F:calcium ion binding"/>
    <property type="evidence" value="ECO:0007669"/>
    <property type="project" value="InterPro"/>
</dbReference>
<dbReference type="AlphaFoldDB" id="A0A951UPQ1"/>
<dbReference type="InterPro" id="IPR015919">
    <property type="entry name" value="Cadherin-like_sf"/>
</dbReference>
<dbReference type="InterPro" id="IPR001343">
    <property type="entry name" value="Hemolysn_Ca-bd"/>
</dbReference>
<evidence type="ECO:0000313" key="5">
    <source>
        <dbReference type="Proteomes" id="UP000757435"/>
    </source>
</evidence>
<evidence type="ECO:0000313" key="4">
    <source>
        <dbReference type="EMBL" id="MBW4661702.1"/>
    </source>
</evidence>